<dbReference type="AlphaFoldDB" id="A0A0A2MHF6"/>
<dbReference type="PROSITE" id="PS50005">
    <property type="entry name" value="TPR"/>
    <property type="match status" value="1"/>
</dbReference>
<dbReference type="OrthoDB" id="977000at2"/>
<evidence type="ECO:0000313" key="10">
    <source>
        <dbReference type="EMBL" id="KGO90908.1"/>
    </source>
</evidence>
<dbReference type="Gene3D" id="1.20.5.1930">
    <property type="match status" value="1"/>
</dbReference>
<dbReference type="InterPro" id="IPR004358">
    <property type="entry name" value="Sig_transdc_His_kin-like_C"/>
</dbReference>
<accession>A0A0A2MHF6</accession>
<dbReference type="PANTHER" id="PTHR24421">
    <property type="entry name" value="NITRATE/NITRITE SENSOR PROTEIN NARX-RELATED"/>
    <property type="match status" value="1"/>
</dbReference>
<dbReference type="Gene3D" id="3.30.565.10">
    <property type="entry name" value="Histidine kinase-like ATPase, C-terminal domain"/>
    <property type="match status" value="1"/>
</dbReference>
<dbReference type="InterPro" id="IPR050482">
    <property type="entry name" value="Sensor_HK_TwoCompSys"/>
</dbReference>
<dbReference type="GO" id="GO:0000160">
    <property type="term" value="P:phosphorelay signal transduction system"/>
    <property type="evidence" value="ECO:0007669"/>
    <property type="project" value="UniProtKB-KW"/>
</dbReference>
<proteinExistence type="predicted"/>
<dbReference type="CDD" id="cd16917">
    <property type="entry name" value="HATPase_UhpB-NarQ-NarX-like"/>
    <property type="match status" value="1"/>
</dbReference>
<feature type="transmembrane region" description="Helical" evidence="8">
    <location>
        <begin position="12"/>
        <end position="29"/>
    </location>
</feature>
<protein>
    <recommendedName>
        <fullName evidence="2">histidine kinase</fullName>
        <ecNumber evidence="2">2.7.13.3</ecNumber>
    </recommendedName>
</protein>
<comment type="caution">
    <text evidence="10">The sequence shown here is derived from an EMBL/GenBank/DDBJ whole genome shotgun (WGS) entry which is preliminary data.</text>
</comment>
<reference evidence="10 11" key="1">
    <citation type="submission" date="2013-09" db="EMBL/GenBank/DDBJ databases">
        <authorList>
            <person name="Zeng Z."/>
            <person name="Chen C."/>
        </authorList>
    </citation>
    <scope>NUCLEOTIDE SEQUENCE [LARGE SCALE GENOMIC DNA]</scope>
    <source>
        <strain evidence="10 11">WB 4.1-42</strain>
    </source>
</reference>
<dbReference type="GO" id="GO:0004673">
    <property type="term" value="F:protein histidine kinase activity"/>
    <property type="evidence" value="ECO:0007669"/>
    <property type="project" value="UniProtKB-EC"/>
</dbReference>
<dbReference type="Proteomes" id="UP000030111">
    <property type="component" value="Unassembled WGS sequence"/>
</dbReference>
<keyword evidence="8" id="KW-0812">Transmembrane</keyword>
<dbReference type="eggNOG" id="COG4585">
    <property type="taxonomic scope" value="Bacteria"/>
</dbReference>
<dbReference type="InterPro" id="IPR005467">
    <property type="entry name" value="His_kinase_dom"/>
</dbReference>
<name>A0A0A2MHF6_9FLAO</name>
<keyword evidence="8" id="KW-1133">Transmembrane helix</keyword>
<dbReference type="EC" id="2.7.13.3" evidence="2"/>
<evidence type="ECO:0000256" key="1">
    <source>
        <dbReference type="ARBA" id="ARBA00000085"/>
    </source>
</evidence>
<gene>
    <name evidence="10" type="ORF">Q766_20815</name>
</gene>
<keyword evidence="11" id="KW-1185">Reference proteome</keyword>
<feature type="domain" description="Histidine kinase" evidence="9">
    <location>
        <begin position="600"/>
        <end position="685"/>
    </location>
</feature>
<feature type="coiled-coil region" evidence="7">
    <location>
        <begin position="29"/>
        <end position="56"/>
    </location>
</feature>
<evidence type="ECO:0000313" key="11">
    <source>
        <dbReference type="Proteomes" id="UP000030111"/>
    </source>
</evidence>
<dbReference type="PROSITE" id="PS50109">
    <property type="entry name" value="HIS_KIN"/>
    <property type="match status" value="1"/>
</dbReference>
<organism evidence="10 11">
    <name type="scientific">Flavobacterium subsaxonicum WB 4.1-42 = DSM 21790</name>
    <dbReference type="NCBI Taxonomy" id="1121898"/>
    <lineage>
        <taxon>Bacteria</taxon>
        <taxon>Pseudomonadati</taxon>
        <taxon>Bacteroidota</taxon>
        <taxon>Flavobacteriia</taxon>
        <taxon>Flavobacteriales</taxon>
        <taxon>Flavobacteriaceae</taxon>
        <taxon>Flavobacterium</taxon>
    </lineage>
</organism>
<dbReference type="PANTHER" id="PTHR24421:SF59">
    <property type="entry name" value="OXYGEN SENSOR HISTIDINE KINASE NREB"/>
    <property type="match status" value="1"/>
</dbReference>
<dbReference type="InterPro" id="IPR011990">
    <property type="entry name" value="TPR-like_helical_dom_sf"/>
</dbReference>
<dbReference type="SUPFAM" id="SSF48452">
    <property type="entry name" value="TPR-like"/>
    <property type="match status" value="2"/>
</dbReference>
<dbReference type="InterPro" id="IPR003594">
    <property type="entry name" value="HATPase_dom"/>
</dbReference>
<evidence type="ECO:0000256" key="3">
    <source>
        <dbReference type="ARBA" id="ARBA00022679"/>
    </source>
</evidence>
<sequence length="685" mass="77969">MVQTTIASKILNKYQVILLLSFFFIIISCENSRKQKRILNAEAEKLLNQADNTTLNNAQRVKLLDSAYSQFEGEGHDSLSVKFYRNIASSYYNVYQVPKSIKASRKSYQLALAAKDTFGMAKALYISGVAFYDNKNKDSAFAKYNQAEKLYEKLNNPDVAGVILYKAYIYYDIGDYVLCETEAVKALRLFRIKKWNLEIHNANNLIAAALDGQHNYEGAITYYKAALDQLEYFKQDGYSDDMIAVYRASCLNNMGLVYIEMDEPDKAVAIYKDVLAYNNKAYTPGLYARLLNNYAAAKLKQGDFTGLPGLFYKSLKIRDSIGVMSDVIASRFKLGEYYLARKDTSVAVSYFRGAYREAKTIKSSYDILKTLKILGEVDKQNNASYTDLYIRVNDSIQEKGKADRNRFARIAYETDRLESEKEELNRKNTFIIGVSVVILLFVAAIFIIYYLNSRNKKLMLIQEQQRANEEIYQLMFEQQSKVDAARAEEKTRIAMELHDGILNNIYAVRLNLEFTNRKTDQENIDKRKGFIKELQLVEGEIRAVSHELSRNVIFEQNQSFESILGFMVTSQKNTFGTEFEALIDRDIDWENIPNTSKINVYRIIQEALQNINKYAEAHHAVVNVIKDKDTIKIMVTDDGAGFDTAKAAGGIGLKNLKKRTEALSGTINIESEPGHGTVVSVSFPL</sequence>
<dbReference type="Gene3D" id="1.25.40.10">
    <property type="entry name" value="Tetratricopeptide repeat domain"/>
    <property type="match status" value="2"/>
</dbReference>
<dbReference type="Pfam" id="PF02518">
    <property type="entry name" value="HATPase_c"/>
    <property type="match status" value="1"/>
</dbReference>
<feature type="transmembrane region" description="Helical" evidence="8">
    <location>
        <begin position="430"/>
        <end position="451"/>
    </location>
</feature>
<dbReference type="InterPro" id="IPR036890">
    <property type="entry name" value="HATPase_C_sf"/>
</dbReference>
<dbReference type="STRING" id="1121898.GCA_000422725_01883"/>
<keyword evidence="8" id="KW-0472">Membrane</keyword>
<keyword evidence="3" id="KW-0808">Transferase</keyword>
<keyword evidence="6" id="KW-0802">TPR repeat</keyword>
<feature type="repeat" description="TPR" evidence="6">
    <location>
        <begin position="248"/>
        <end position="281"/>
    </location>
</feature>
<evidence type="ECO:0000256" key="5">
    <source>
        <dbReference type="ARBA" id="ARBA00023012"/>
    </source>
</evidence>
<keyword evidence="4" id="KW-0418">Kinase</keyword>
<evidence type="ECO:0000256" key="2">
    <source>
        <dbReference type="ARBA" id="ARBA00012438"/>
    </source>
</evidence>
<evidence type="ECO:0000259" key="9">
    <source>
        <dbReference type="PROSITE" id="PS50109"/>
    </source>
</evidence>
<dbReference type="PRINTS" id="PR00344">
    <property type="entry name" value="BCTRLSENSOR"/>
</dbReference>
<keyword evidence="5" id="KW-0902">Two-component regulatory system</keyword>
<dbReference type="EMBL" id="JRLY01000035">
    <property type="protein sequence ID" value="KGO90908.1"/>
    <property type="molecule type" value="Genomic_DNA"/>
</dbReference>
<keyword evidence="7" id="KW-0175">Coiled coil</keyword>
<evidence type="ECO:0000256" key="7">
    <source>
        <dbReference type="SAM" id="Coils"/>
    </source>
</evidence>
<dbReference type="InterPro" id="IPR019734">
    <property type="entry name" value="TPR_rpt"/>
</dbReference>
<dbReference type="eggNOG" id="COG0457">
    <property type="taxonomic scope" value="Bacteria"/>
</dbReference>
<comment type="catalytic activity">
    <reaction evidence="1">
        <text>ATP + protein L-histidine = ADP + protein N-phospho-L-histidine.</text>
        <dbReference type="EC" id="2.7.13.3"/>
    </reaction>
</comment>
<evidence type="ECO:0000256" key="4">
    <source>
        <dbReference type="ARBA" id="ARBA00022777"/>
    </source>
</evidence>
<dbReference type="SMART" id="SM00028">
    <property type="entry name" value="TPR"/>
    <property type="match status" value="4"/>
</dbReference>
<evidence type="ECO:0000256" key="8">
    <source>
        <dbReference type="SAM" id="Phobius"/>
    </source>
</evidence>
<evidence type="ECO:0000256" key="6">
    <source>
        <dbReference type="PROSITE-ProRule" id="PRU00339"/>
    </source>
</evidence>
<dbReference type="SUPFAM" id="SSF55874">
    <property type="entry name" value="ATPase domain of HSP90 chaperone/DNA topoisomerase II/histidine kinase"/>
    <property type="match status" value="1"/>
</dbReference>